<dbReference type="InterPro" id="IPR052764">
    <property type="entry name" value="GH20_Enzymes"/>
</dbReference>
<dbReference type="CDD" id="cd06564">
    <property type="entry name" value="GH20_DspB_LnbB-like"/>
    <property type="match status" value="1"/>
</dbReference>
<evidence type="ECO:0000259" key="6">
    <source>
        <dbReference type="Pfam" id="PF02838"/>
    </source>
</evidence>
<evidence type="ECO:0000259" key="5">
    <source>
        <dbReference type="Pfam" id="PF00728"/>
    </source>
</evidence>
<dbReference type="Proteomes" id="UP000319040">
    <property type="component" value="Unassembled WGS sequence"/>
</dbReference>
<evidence type="ECO:0000256" key="2">
    <source>
        <dbReference type="ARBA" id="ARBA00022801"/>
    </source>
</evidence>
<proteinExistence type="inferred from homology"/>
<dbReference type="Gene3D" id="3.20.20.80">
    <property type="entry name" value="Glycosidases"/>
    <property type="match status" value="1"/>
</dbReference>
<sequence>MKNLTYLLKIKLYLLLVFISSPNLFGQVTALKVIPEVQQFVAKNGNYTLPGSIQIKVHTGKNDSLMLIATQLKEELQSMLQINASISATSALKAASKNEILISYSHTALKNTEAYTLELDTNTGITIQGASRNGVFWATRTLLQLAKNHEKTIPCGIITDYPDFPNRGFMLDVGRKFFTIDYLRDYVKILSYYKMNEFHVHLNDNGFKAYYDNDWSKTYAAFRLQSDTYPGLAAKDGHYTKEEFRDLQRLGMQYGVNVIPEIDIPAHSLAFTRYNPDLKASAPYADDHLAILDDEKLPHIYRFFNQLFDEYIKGDNPVFIGPDVHIGTDEYIKEGKGRDVDNNQAKRFREFTNYYINYIANSGKTPRLWGGLEWLKDKPLTEVKPAGNAVMNAWSKDWVNAEKMLADGFRIISTPDTWLYIVPAAGYYRDFLDTQWLYTNYRPEKVNSVVTLPNFQPGLLGSTFAVWNDICENGISQLDVHYRTMPAIKVMGSKNWKVAPAKSFEAYQLLAHNSSDGPDVNLSGIYSQHELQAIAAKLGNKAISFNGKKEVILGGTDLGYNYDLSFDIKPKNNNKNNAILFQSSYGTLSVNTNGSEKLGFSRDGYTYTFNFIPNNNRWQTIRLVGDYKSVTLYVDGKKTDHLTAYKKTEGLPKGFNFQQTLTFPLEKIGDAKNGFIGEIRNLQLSYIKAQM</sequence>
<dbReference type="GO" id="GO:0004563">
    <property type="term" value="F:beta-N-acetylhexosaminidase activity"/>
    <property type="evidence" value="ECO:0007669"/>
    <property type="project" value="InterPro"/>
</dbReference>
<dbReference type="GO" id="GO:0005975">
    <property type="term" value="P:carbohydrate metabolic process"/>
    <property type="evidence" value="ECO:0007669"/>
    <property type="project" value="InterPro"/>
</dbReference>
<name>A0A521AWZ1_SACCC</name>
<evidence type="ECO:0000256" key="4">
    <source>
        <dbReference type="PIRSR" id="PIRSR625705-1"/>
    </source>
</evidence>
<dbReference type="InterPro" id="IPR029018">
    <property type="entry name" value="Hex-like_dom2"/>
</dbReference>
<evidence type="ECO:0000313" key="8">
    <source>
        <dbReference type="Proteomes" id="UP000319040"/>
    </source>
</evidence>
<dbReference type="InterPro" id="IPR013320">
    <property type="entry name" value="ConA-like_dom_sf"/>
</dbReference>
<comment type="similarity">
    <text evidence="1">Belongs to the glycosyl hydrolase 20 family.</text>
</comment>
<dbReference type="Gene3D" id="3.30.379.10">
    <property type="entry name" value="Chitobiase/beta-hexosaminidase domain 2-like"/>
    <property type="match status" value="1"/>
</dbReference>
<keyword evidence="2" id="KW-0378">Hydrolase</keyword>
<dbReference type="AlphaFoldDB" id="A0A521AWZ1"/>
<evidence type="ECO:0000256" key="3">
    <source>
        <dbReference type="ARBA" id="ARBA00023295"/>
    </source>
</evidence>
<dbReference type="SUPFAM" id="SSF55545">
    <property type="entry name" value="beta-N-acetylhexosaminidase-like domain"/>
    <property type="match status" value="1"/>
</dbReference>
<dbReference type="SUPFAM" id="SSF49899">
    <property type="entry name" value="Concanavalin A-like lectins/glucanases"/>
    <property type="match status" value="1"/>
</dbReference>
<protein>
    <submittedName>
        <fullName evidence="7">Hexosaminidase</fullName>
    </submittedName>
</protein>
<dbReference type="Pfam" id="PF00728">
    <property type="entry name" value="Glyco_hydro_20"/>
    <property type="match status" value="1"/>
</dbReference>
<organism evidence="7 8">
    <name type="scientific">Saccharicrinis carchari</name>
    <dbReference type="NCBI Taxonomy" id="1168039"/>
    <lineage>
        <taxon>Bacteria</taxon>
        <taxon>Pseudomonadati</taxon>
        <taxon>Bacteroidota</taxon>
        <taxon>Bacteroidia</taxon>
        <taxon>Marinilabiliales</taxon>
        <taxon>Marinilabiliaceae</taxon>
        <taxon>Saccharicrinis</taxon>
    </lineage>
</organism>
<dbReference type="OrthoDB" id="1006965at2"/>
<keyword evidence="8" id="KW-1185">Reference proteome</keyword>
<dbReference type="Pfam" id="PF02838">
    <property type="entry name" value="Glyco_hydro_20b"/>
    <property type="match status" value="1"/>
</dbReference>
<dbReference type="PRINTS" id="PR00738">
    <property type="entry name" value="GLHYDRLASE20"/>
</dbReference>
<dbReference type="InterPro" id="IPR015883">
    <property type="entry name" value="Glyco_hydro_20_cat"/>
</dbReference>
<evidence type="ECO:0000256" key="1">
    <source>
        <dbReference type="ARBA" id="ARBA00006285"/>
    </source>
</evidence>
<reference evidence="7 8" key="1">
    <citation type="submission" date="2017-05" db="EMBL/GenBank/DDBJ databases">
        <authorList>
            <person name="Varghese N."/>
            <person name="Submissions S."/>
        </authorList>
    </citation>
    <scope>NUCLEOTIDE SEQUENCE [LARGE SCALE GENOMIC DNA]</scope>
    <source>
        <strain evidence="7 8">DSM 27040</strain>
    </source>
</reference>
<dbReference type="EMBL" id="FXTB01000001">
    <property type="protein sequence ID" value="SMO39366.1"/>
    <property type="molecule type" value="Genomic_DNA"/>
</dbReference>
<dbReference type="InterPro" id="IPR017853">
    <property type="entry name" value="GH"/>
</dbReference>
<dbReference type="SUPFAM" id="SSF51445">
    <property type="entry name" value="(Trans)glycosidases"/>
    <property type="match status" value="1"/>
</dbReference>
<gene>
    <name evidence="7" type="ORF">SAMN06265379_101496</name>
</gene>
<feature type="active site" description="Proton donor" evidence="4">
    <location>
        <position position="330"/>
    </location>
</feature>
<evidence type="ECO:0000313" key="7">
    <source>
        <dbReference type="EMBL" id="SMO39366.1"/>
    </source>
</evidence>
<dbReference type="InterPro" id="IPR025705">
    <property type="entry name" value="Beta_hexosaminidase_sua/sub"/>
</dbReference>
<feature type="domain" description="Glycoside hydrolase family 20 catalytic" evidence="5">
    <location>
        <begin position="164"/>
        <end position="471"/>
    </location>
</feature>
<keyword evidence="3" id="KW-0326">Glycosidase</keyword>
<dbReference type="PANTHER" id="PTHR43678">
    <property type="entry name" value="PUTATIVE (AFU_ORTHOLOGUE AFUA_2G00640)-RELATED"/>
    <property type="match status" value="1"/>
</dbReference>
<dbReference type="Gene3D" id="2.60.120.200">
    <property type="match status" value="1"/>
</dbReference>
<accession>A0A521AWZ1</accession>
<dbReference type="PANTHER" id="PTHR43678:SF1">
    <property type="entry name" value="BETA-N-ACETYLHEXOSAMINIDASE"/>
    <property type="match status" value="1"/>
</dbReference>
<dbReference type="InterPro" id="IPR015882">
    <property type="entry name" value="HEX_bac_N"/>
</dbReference>
<dbReference type="RefSeq" id="WP_142531866.1">
    <property type="nucleotide sequence ID" value="NZ_FXTB01000001.1"/>
</dbReference>
<feature type="domain" description="Beta-hexosaminidase bacterial type N-terminal" evidence="6">
    <location>
        <begin position="32"/>
        <end position="161"/>
    </location>
</feature>